<protein>
    <recommendedName>
        <fullName evidence="1">diguanylate cyclase</fullName>
        <ecNumber evidence="1">2.7.7.65</ecNumber>
    </recommendedName>
</protein>
<comment type="caution">
    <text evidence="5">The sequence shown here is derived from an EMBL/GenBank/DDBJ whole genome shotgun (WGS) entry which is preliminary data.</text>
</comment>
<dbReference type="Gene3D" id="3.30.70.270">
    <property type="match status" value="1"/>
</dbReference>
<feature type="domain" description="GGDEF" evidence="4">
    <location>
        <begin position="198"/>
        <end position="327"/>
    </location>
</feature>
<proteinExistence type="predicted"/>
<dbReference type="GO" id="GO:0005886">
    <property type="term" value="C:plasma membrane"/>
    <property type="evidence" value="ECO:0007669"/>
    <property type="project" value="TreeGrafter"/>
</dbReference>
<accession>A0A5A9W4U5</accession>
<dbReference type="GO" id="GO:0052621">
    <property type="term" value="F:diguanylate cyclase activity"/>
    <property type="evidence" value="ECO:0007669"/>
    <property type="project" value="UniProtKB-EC"/>
</dbReference>
<dbReference type="EMBL" id="SMRS01000002">
    <property type="protein sequence ID" value="KAA0875662.1"/>
    <property type="molecule type" value="Genomic_DNA"/>
</dbReference>
<evidence type="ECO:0000256" key="2">
    <source>
        <dbReference type="ARBA" id="ARBA00034247"/>
    </source>
</evidence>
<dbReference type="Proteomes" id="UP000325302">
    <property type="component" value="Unassembled WGS sequence"/>
</dbReference>
<gene>
    <name evidence="5" type="ORF">E1H14_02900</name>
</gene>
<dbReference type="AlphaFoldDB" id="A0A5A9W4U5"/>
<evidence type="ECO:0000313" key="6">
    <source>
        <dbReference type="Proteomes" id="UP000325302"/>
    </source>
</evidence>
<dbReference type="EC" id="2.7.7.65" evidence="1"/>
<feature type="region of interest" description="Disordered" evidence="3">
    <location>
        <begin position="55"/>
        <end position="77"/>
    </location>
</feature>
<evidence type="ECO:0000313" key="5">
    <source>
        <dbReference type="EMBL" id="KAA0875662.1"/>
    </source>
</evidence>
<feature type="compositionally biased region" description="Basic and acidic residues" evidence="3">
    <location>
        <begin position="59"/>
        <end position="75"/>
    </location>
</feature>
<sequence length="347" mass="39587">MSTTPQLLDRLASLTSIRDIELLEFSLLKTLHELFRPEQLILLKLDNVGKHRHTLRYGSDGHHESSMTRAQRSESPEVESALRMSQRLGGAYHSKLANGNNISAYPVLDMQSMNVCLVIESRRPGSPQDARLIQGMLQIYRNFCLLIDDAQRDQLTGLLNRKTFDESIQRVIGLVGFHELPPAVPGDRRSYPEKDLGAGHWLGIIDIDHFKRINDSFGHIYGDEVLLLVAQMMRESFRENDLLFRFGGEEFVVIAECPDMEGARMAFERFRQRIEKHHFPQIGRVTISFGGVQVHKDALVHSLLDQADQAMYYAKANGRNRVCFYEDLVAKGEIVPVQYNTGDVEFF</sequence>
<dbReference type="GO" id="GO:0043709">
    <property type="term" value="P:cell adhesion involved in single-species biofilm formation"/>
    <property type="evidence" value="ECO:0007669"/>
    <property type="project" value="TreeGrafter"/>
</dbReference>
<dbReference type="InterPro" id="IPR029787">
    <property type="entry name" value="Nucleotide_cyclase"/>
</dbReference>
<dbReference type="PANTHER" id="PTHR45138:SF9">
    <property type="entry name" value="DIGUANYLATE CYCLASE DGCM-RELATED"/>
    <property type="match status" value="1"/>
</dbReference>
<evidence type="ECO:0000256" key="3">
    <source>
        <dbReference type="SAM" id="MobiDB-lite"/>
    </source>
</evidence>
<dbReference type="OrthoDB" id="9803824at2"/>
<dbReference type="SUPFAM" id="SSF55073">
    <property type="entry name" value="Nucleotide cyclase"/>
    <property type="match status" value="1"/>
</dbReference>
<dbReference type="InterPro" id="IPR000160">
    <property type="entry name" value="GGDEF_dom"/>
</dbReference>
<name>A0A5A9W4U5_9GAMM</name>
<dbReference type="InterPro" id="IPR043128">
    <property type="entry name" value="Rev_trsase/Diguanyl_cyclase"/>
</dbReference>
<evidence type="ECO:0000259" key="4">
    <source>
        <dbReference type="PROSITE" id="PS50887"/>
    </source>
</evidence>
<dbReference type="SMART" id="SM00267">
    <property type="entry name" value="GGDEF"/>
    <property type="match status" value="1"/>
</dbReference>
<dbReference type="NCBIfam" id="TIGR00254">
    <property type="entry name" value="GGDEF"/>
    <property type="match status" value="1"/>
</dbReference>
<dbReference type="Pfam" id="PF00990">
    <property type="entry name" value="GGDEF"/>
    <property type="match status" value="1"/>
</dbReference>
<dbReference type="PROSITE" id="PS50887">
    <property type="entry name" value="GGDEF"/>
    <property type="match status" value="1"/>
</dbReference>
<dbReference type="RefSeq" id="WP_149389967.1">
    <property type="nucleotide sequence ID" value="NZ_SMRS01000002.1"/>
</dbReference>
<dbReference type="GO" id="GO:1902201">
    <property type="term" value="P:negative regulation of bacterial-type flagellum-dependent cell motility"/>
    <property type="evidence" value="ECO:0007669"/>
    <property type="project" value="TreeGrafter"/>
</dbReference>
<dbReference type="CDD" id="cd01949">
    <property type="entry name" value="GGDEF"/>
    <property type="match status" value="1"/>
</dbReference>
<organism evidence="5 6">
    <name type="scientific">Nitrincola tapanii</name>
    <dbReference type="NCBI Taxonomy" id="1708751"/>
    <lineage>
        <taxon>Bacteria</taxon>
        <taxon>Pseudomonadati</taxon>
        <taxon>Pseudomonadota</taxon>
        <taxon>Gammaproteobacteria</taxon>
        <taxon>Oceanospirillales</taxon>
        <taxon>Oceanospirillaceae</taxon>
        <taxon>Nitrincola</taxon>
    </lineage>
</organism>
<evidence type="ECO:0000256" key="1">
    <source>
        <dbReference type="ARBA" id="ARBA00012528"/>
    </source>
</evidence>
<dbReference type="PANTHER" id="PTHR45138">
    <property type="entry name" value="REGULATORY COMPONENTS OF SENSORY TRANSDUCTION SYSTEM"/>
    <property type="match status" value="1"/>
</dbReference>
<keyword evidence="6" id="KW-1185">Reference proteome</keyword>
<dbReference type="InterPro" id="IPR050469">
    <property type="entry name" value="Diguanylate_Cyclase"/>
</dbReference>
<reference evidence="5 6" key="1">
    <citation type="submission" date="2019-03" db="EMBL/GenBank/DDBJ databases">
        <title>Nitrincola sp. nov. isolated from an Indian soda lake.</title>
        <authorList>
            <person name="Joshi A."/>
            <person name="Thite S.V."/>
            <person name="Joseph N."/>
            <person name="Dhotre D."/>
            <person name="Moorthy M."/>
            <person name="Shouche Y.S."/>
        </authorList>
    </citation>
    <scope>NUCLEOTIDE SEQUENCE [LARGE SCALE GENOMIC DNA]</scope>
    <source>
        <strain evidence="5 6">MEB193</strain>
    </source>
</reference>
<comment type="catalytic activity">
    <reaction evidence="2">
        <text>2 GTP = 3',3'-c-di-GMP + 2 diphosphate</text>
        <dbReference type="Rhea" id="RHEA:24898"/>
        <dbReference type="ChEBI" id="CHEBI:33019"/>
        <dbReference type="ChEBI" id="CHEBI:37565"/>
        <dbReference type="ChEBI" id="CHEBI:58805"/>
        <dbReference type="EC" id="2.7.7.65"/>
    </reaction>
</comment>